<evidence type="ECO:0000256" key="3">
    <source>
        <dbReference type="ARBA" id="ARBA00022475"/>
    </source>
</evidence>
<feature type="transmembrane region" description="Helical" evidence="7">
    <location>
        <begin position="131"/>
        <end position="157"/>
    </location>
</feature>
<comment type="subcellular location">
    <subcellularLocation>
        <location evidence="1 7">Cell membrane</location>
        <topology evidence="1 7">Multi-pass membrane protein</topology>
    </subcellularLocation>
</comment>
<feature type="transmembrane region" description="Helical" evidence="7">
    <location>
        <begin position="20"/>
        <end position="38"/>
    </location>
</feature>
<keyword evidence="5 7" id="KW-1133">Transmembrane helix</keyword>
<feature type="domain" description="ABC transmembrane type-1" evidence="8">
    <location>
        <begin position="131"/>
        <end position="312"/>
    </location>
</feature>
<dbReference type="Proteomes" id="UP001168575">
    <property type="component" value="Unassembled WGS sequence"/>
</dbReference>
<dbReference type="InterPro" id="IPR035906">
    <property type="entry name" value="MetI-like_sf"/>
</dbReference>
<dbReference type="SUPFAM" id="SSF161098">
    <property type="entry name" value="MetI-like"/>
    <property type="match status" value="1"/>
</dbReference>
<feature type="transmembrane region" description="Helical" evidence="7">
    <location>
        <begin position="194"/>
        <end position="212"/>
    </location>
</feature>
<sequence length="328" mass="36628">MQFLMEPSRRLTTPKEFIMMLLPVSGILFAMGSFMLLPNVYPEEYVPETYFGFLIGCMIVYLVLLVIACFWPYLRKKLVYFSGIILVAFIALVILDILTLKSGILQLPFIPSPDKTLSCLTLYPDKVIPSFFASMQLLLTGILIGAVTGFLTGVIMGWSRVCNYWLSPVLKLIGPVPSAAWLPIAVVIMPTNHAAGLFLIALSVWFPLTLMLSSAIRSTNVKLVEAARVMGASETYILFHVALPNALPAIFDGLFMGLSGSFGALVVAEMLGVKEGLGWYLNWAKSWSDYGRVFSTTAIFIIIFFVLIELLFWVRKKVLKWQNGLVRW</sequence>
<reference evidence="9" key="1">
    <citation type="submission" date="2023-07" db="EMBL/GenBank/DDBJ databases">
        <title>Between Cages and Wild: Unraveling the Impact of Captivity on Animal Microbiomes and Antimicrobial Resistance.</title>
        <authorList>
            <person name="Schmartz G.P."/>
            <person name="Rehner J."/>
            <person name="Schuff M.J."/>
            <person name="Becker S.L."/>
            <person name="Kravczyk M."/>
            <person name="Gurevich A."/>
            <person name="Francke R."/>
            <person name="Mueller R."/>
            <person name="Keller V."/>
            <person name="Keller A."/>
        </authorList>
    </citation>
    <scope>NUCLEOTIDE SEQUENCE</scope>
    <source>
        <strain evidence="9">S12M_St_49</strain>
    </source>
</reference>
<dbReference type="PROSITE" id="PS50928">
    <property type="entry name" value="ABC_TM1"/>
    <property type="match status" value="1"/>
</dbReference>
<keyword evidence="2 7" id="KW-0813">Transport</keyword>
<protein>
    <submittedName>
        <fullName evidence="9">ABC transporter permease subunit</fullName>
    </submittedName>
</protein>
<keyword evidence="3" id="KW-1003">Cell membrane</keyword>
<evidence type="ECO:0000256" key="6">
    <source>
        <dbReference type="ARBA" id="ARBA00023136"/>
    </source>
</evidence>
<accession>A0AA43RL72</accession>
<dbReference type="Pfam" id="PF00528">
    <property type="entry name" value="BPD_transp_1"/>
    <property type="match status" value="1"/>
</dbReference>
<dbReference type="PANTHER" id="PTHR30151">
    <property type="entry name" value="ALKANE SULFONATE ABC TRANSPORTER-RELATED, MEMBRANE SUBUNIT"/>
    <property type="match status" value="1"/>
</dbReference>
<evidence type="ECO:0000256" key="5">
    <source>
        <dbReference type="ARBA" id="ARBA00022989"/>
    </source>
</evidence>
<dbReference type="Gene3D" id="1.10.3720.10">
    <property type="entry name" value="MetI-like"/>
    <property type="match status" value="1"/>
</dbReference>
<feature type="transmembrane region" description="Helical" evidence="7">
    <location>
        <begin position="50"/>
        <end position="71"/>
    </location>
</feature>
<comment type="similarity">
    <text evidence="7">Belongs to the binding-protein-dependent transport system permease family.</text>
</comment>
<dbReference type="EMBL" id="JAUMVS010000022">
    <property type="protein sequence ID" value="MDO4841502.1"/>
    <property type="molecule type" value="Genomic_DNA"/>
</dbReference>
<gene>
    <name evidence="9" type="ORF">Q3982_02350</name>
</gene>
<evidence type="ECO:0000256" key="1">
    <source>
        <dbReference type="ARBA" id="ARBA00004651"/>
    </source>
</evidence>
<evidence type="ECO:0000256" key="2">
    <source>
        <dbReference type="ARBA" id="ARBA00022448"/>
    </source>
</evidence>
<feature type="transmembrane region" description="Helical" evidence="7">
    <location>
        <begin position="293"/>
        <end position="314"/>
    </location>
</feature>
<evidence type="ECO:0000259" key="8">
    <source>
        <dbReference type="PROSITE" id="PS50928"/>
    </source>
</evidence>
<keyword evidence="10" id="KW-1185">Reference proteome</keyword>
<evidence type="ECO:0000256" key="4">
    <source>
        <dbReference type="ARBA" id="ARBA00022692"/>
    </source>
</evidence>
<dbReference type="AlphaFoldDB" id="A0AA43RL72"/>
<organism evidence="9 10">
    <name type="scientific">Phoenicibacter congonensis</name>
    <dbReference type="NCBI Taxonomy" id="1944646"/>
    <lineage>
        <taxon>Bacteria</taxon>
        <taxon>Bacillati</taxon>
        <taxon>Actinomycetota</taxon>
        <taxon>Coriobacteriia</taxon>
        <taxon>Eggerthellales</taxon>
        <taxon>Eggerthellaceae</taxon>
        <taxon>Phoenicibacter</taxon>
    </lineage>
</organism>
<dbReference type="InterPro" id="IPR000515">
    <property type="entry name" value="MetI-like"/>
</dbReference>
<name>A0AA43RL72_9ACTN</name>
<feature type="transmembrane region" description="Helical" evidence="7">
    <location>
        <begin position="169"/>
        <end position="188"/>
    </location>
</feature>
<keyword evidence="6 7" id="KW-0472">Membrane</keyword>
<dbReference type="CDD" id="cd06261">
    <property type="entry name" value="TM_PBP2"/>
    <property type="match status" value="1"/>
</dbReference>
<dbReference type="PANTHER" id="PTHR30151:SF0">
    <property type="entry name" value="ABC TRANSPORTER PERMEASE PROTEIN MJ0413-RELATED"/>
    <property type="match status" value="1"/>
</dbReference>
<proteinExistence type="inferred from homology"/>
<evidence type="ECO:0000313" key="9">
    <source>
        <dbReference type="EMBL" id="MDO4841502.1"/>
    </source>
</evidence>
<evidence type="ECO:0000313" key="10">
    <source>
        <dbReference type="Proteomes" id="UP001168575"/>
    </source>
</evidence>
<comment type="caution">
    <text evidence="9">The sequence shown here is derived from an EMBL/GenBank/DDBJ whole genome shotgun (WGS) entry which is preliminary data.</text>
</comment>
<keyword evidence="4 7" id="KW-0812">Transmembrane</keyword>
<feature type="transmembrane region" description="Helical" evidence="7">
    <location>
        <begin position="78"/>
        <end position="98"/>
    </location>
</feature>
<dbReference type="GO" id="GO:0055085">
    <property type="term" value="P:transmembrane transport"/>
    <property type="evidence" value="ECO:0007669"/>
    <property type="project" value="InterPro"/>
</dbReference>
<evidence type="ECO:0000256" key="7">
    <source>
        <dbReference type="RuleBase" id="RU363032"/>
    </source>
</evidence>
<dbReference type="GO" id="GO:0005886">
    <property type="term" value="C:plasma membrane"/>
    <property type="evidence" value="ECO:0007669"/>
    <property type="project" value="UniProtKB-SubCell"/>
</dbReference>